<dbReference type="RefSeq" id="WP_053187203.1">
    <property type="nucleotide sequence ID" value="NZ_LGIA01000195.1"/>
</dbReference>
<evidence type="ECO:0000313" key="3">
    <source>
        <dbReference type="Proteomes" id="UP000036958"/>
    </source>
</evidence>
<dbReference type="InterPro" id="IPR006680">
    <property type="entry name" value="Amidohydro-rel"/>
</dbReference>
<dbReference type="EMBL" id="LGIA01000195">
    <property type="protein sequence ID" value="KOH43231.1"/>
    <property type="molecule type" value="Genomic_DNA"/>
</dbReference>
<accession>A0A0L8V481</accession>
<dbReference type="Gene3D" id="3.20.20.140">
    <property type="entry name" value="Metal-dependent hydrolases"/>
    <property type="match status" value="1"/>
</dbReference>
<organism evidence="2 3">
    <name type="scientific">Sunxiuqinia dokdonensis</name>
    <dbReference type="NCBI Taxonomy" id="1409788"/>
    <lineage>
        <taxon>Bacteria</taxon>
        <taxon>Pseudomonadati</taxon>
        <taxon>Bacteroidota</taxon>
        <taxon>Bacteroidia</taxon>
        <taxon>Marinilabiliales</taxon>
        <taxon>Prolixibacteraceae</taxon>
        <taxon>Sunxiuqinia</taxon>
    </lineage>
</organism>
<dbReference type="Pfam" id="PF01979">
    <property type="entry name" value="Amidohydro_1"/>
    <property type="match status" value="1"/>
</dbReference>
<sequence>MRKFAAHFLFPGNEKPIAKGTVQVDSSGLILDIIKPTGPFREEAGLEFHNGIICPAFVNVYHEFEPARFYRKFPALRPFESLCPERLNTEKDLLGWLKAIQMDNQNISLEQLIRIFTLDSAKSISLDKELGSIEKGKRPGLMLISGMDYQKLRLTENSHLKMLI</sequence>
<dbReference type="AlphaFoldDB" id="A0A0L8V481"/>
<dbReference type="GO" id="GO:0016787">
    <property type="term" value="F:hydrolase activity"/>
    <property type="evidence" value="ECO:0007669"/>
    <property type="project" value="InterPro"/>
</dbReference>
<name>A0A0L8V481_9BACT</name>
<evidence type="ECO:0000313" key="2">
    <source>
        <dbReference type="EMBL" id="KOH43231.1"/>
    </source>
</evidence>
<dbReference type="OrthoDB" id="9807210at2"/>
<reference evidence="3" key="1">
    <citation type="submission" date="2015-07" db="EMBL/GenBank/DDBJ databases">
        <title>Genome sequencing of Sunxiuqinia dokdonensis strain SK.</title>
        <authorList>
            <person name="Ahn S."/>
            <person name="Kim B.-C."/>
        </authorList>
    </citation>
    <scope>NUCLEOTIDE SEQUENCE [LARGE SCALE GENOMIC DNA]</scope>
    <source>
        <strain evidence="3">SK</strain>
    </source>
</reference>
<keyword evidence="3" id="KW-1185">Reference proteome</keyword>
<dbReference type="STRING" id="1409788.NC99_39620"/>
<proteinExistence type="predicted"/>
<gene>
    <name evidence="2" type="ORF">NC99_39620</name>
</gene>
<feature type="domain" description="Amidohydrolase-related" evidence="1">
    <location>
        <begin position="103"/>
        <end position="146"/>
    </location>
</feature>
<dbReference type="Proteomes" id="UP000036958">
    <property type="component" value="Unassembled WGS sequence"/>
</dbReference>
<evidence type="ECO:0000259" key="1">
    <source>
        <dbReference type="Pfam" id="PF01979"/>
    </source>
</evidence>
<protein>
    <recommendedName>
        <fullName evidence="1">Amidohydrolase-related domain-containing protein</fullName>
    </recommendedName>
</protein>
<comment type="caution">
    <text evidence="2">The sequence shown here is derived from an EMBL/GenBank/DDBJ whole genome shotgun (WGS) entry which is preliminary data.</text>
</comment>